<evidence type="ECO:0000256" key="15">
    <source>
        <dbReference type="ARBA" id="ARBA00034000"/>
    </source>
</evidence>
<feature type="domain" description="Penicillin-binding protein transpeptidase" evidence="18">
    <location>
        <begin position="338"/>
        <end position="639"/>
    </location>
</feature>
<dbReference type="PANTHER" id="PTHR32282">
    <property type="entry name" value="BINDING PROTEIN TRANSPEPTIDASE, PUTATIVE-RELATED"/>
    <property type="match status" value="1"/>
</dbReference>
<sequence>MPNAHESPTTPIIATKKTTFSLQKKLFILIILISVSLCIAAFLFYYFILRGLPSPQSLRNYKAVPLSTHIYDRNGKLLYEIYKEQNRTPIFIKDVPLFVSQAAVAIEDKDFFHHKGVSLISGVLRAVKDMALKQNLQGGSTLTQQLVKGALLTPERTITRKIKEIILALQTEQIFTKNQILEMYLNQVPYGGSSYGVEEASRTYFGKHAKDLSLPEAAMLAGLPQAPSLYSPYSNPDLTLKRRNDVLKKMLEQGYISKDEEKKAREATISAVPLSNNIKAPHFVFYVKSLLEEQYGVKEIEEGGLKVTTTLDLDIQENTEKILKDELEKIKNLQVSNGAILVTRPPTGEILSMVGSVDYFATASGAFNVTTALRQPGSSIKPINYAIGIDRKLVTAGSMFLDIPTCFSAMGQAGSYCPVNYDGQFHGPTQLRFALGNSFNIPAVKMVAYNGVENFIASASAFTITSFKDPKNYGLSITLGGGEVRMTEMAQAFSAFANAGTPRKLQGVLKVQDRNGKELYKYKDSNFRQNVREALTNPSILAIPGKRVVSQETAYIISHILLDNNARSQAFGTSSLLVIPGKTVSVKTGTTDNKKDNWTIGYTPNFLVLVWVGNNDNTPMNPWLSSGVTGAAPIWNKVMTYTLKNQSDLWPVKPETVIGKQICNDTGGEMTKDDGGKESCSARFEFFIKGTEPKGGGTYKRTVPVYKDSGKLAPAESPDTEMKEKTMMKDMFSEYCIDCTHDGKDPYSTIRL</sequence>
<evidence type="ECO:0000256" key="12">
    <source>
        <dbReference type="ARBA" id="ARBA00023136"/>
    </source>
</evidence>
<keyword evidence="5" id="KW-0121">Carboxypeptidase</keyword>
<dbReference type="InterPro" id="IPR023346">
    <property type="entry name" value="Lysozyme-like_dom_sf"/>
</dbReference>
<gene>
    <name evidence="20" type="ORF">COY90_03365</name>
</gene>
<comment type="subcellular location">
    <subcellularLocation>
        <location evidence="1">Cell membrane</location>
    </subcellularLocation>
</comment>
<accession>A0A2M7QCH6</accession>
<keyword evidence="14" id="KW-0961">Cell wall biogenesis/degradation</keyword>
<evidence type="ECO:0000256" key="16">
    <source>
        <dbReference type="ARBA" id="ARBA00049902"/>
    </source>
</evidence>
<dbReference type="GO" id="GO:0030288">
    <property type="term" value="C:outer membrane-bounded periplasmic space"/>
    <property type="evidence" value="ECO:0007669"/>
    <property type="project" value="TreeGrafter"/>
</dbReference>
<comment type="similarity">
    <text evidence="2">In the C-terminal section; belongs to the transpeptidase family.</text>
</comment>
<dbReference type="GO" id="GO:0008360">
    <property type="term" value="P:regulation of cell shape"/>
    <property type="evidence" value="ECO:0007669"/>
    <property type="project" value="UniProtKB-KW"/>
</dbReference>
<comment type="catalytic activity">
    <reaction evidence="15">
        <text>Preferential cleavage: (Ac)2-L-Lys-D-Ala-|-D-Ala. Also transpeptidation of peptidyl-alanyl moieties that are N-acyl substituents of D-alanine.</text>
        <dbReference type="EC" id="3.4.16.4"/>
    </reaction>
</comment>
<keyword evidence="13" id="KW-0511">Multifunctional enzyme</keyword>
<dbReference type="GO" id="GO:0071555">
    <property type="term" value="P:cell wall organization"/>
    <property type="evidence" value="ECO:0007669"/>
    <property type="project" value="UniProtKB-KW"/>
</dbReference>
<dbReference type="InterPro" id="IPR036950">
    <property type="entry name" value="PBP_transglycosylase"/>
</dbReference>
<dbReference type="SUPFAM" id="SSF56601">
    <property type="entry name" value="beta-lactamase/transpeptidase-like"/>
    <property type="match status" value="1"/>
</dbReference>
<keyword evidence="6" id="KW-0645">Protease</keyword>
<dbReference type="GO" id="GO:0009002">
    <property type="term" value="F:serine-type D-Ala-D-Ala carboxypeptidase activity"/>
    <property type="evidence" value="ECO:0007669"/>
    <property type="project" value="UniProtKB-EC"/>
</dbReference>
<keyword evidence="12 17" id="KW-0472">Membrane</keyword>
<keyword evidence="17" id="KW-1133">Transmembrane helix</keyword>
<comment type="catalytic activity">
    <reaction evidence="16">
        <text>[GlcNAc-(1-&gt;4)-Mur2Ac(oyl-L-Ala-gamma-D-Glu-L-Lys-D-Ala-D-Ala)](n)-di-trans,octa-cis-undecaprenyl diphosphate + beta-D-GlcNAc-(1-&gt;4)-Mur2Ac(oyl-L-Ala-gamma-D-Glu-L-Lys-D-Ala-D-Ala)-di-trans,octa-cis-undecaprenyl diphosphate = [GlcNAc-(1-&gt;4)-Mur2Ac(oyl-L-Ala-gamma-D-Glu-L-Lys-D-Ala-D-Ala)](n+1)-di-trans,octa-cis-undecaprenyl diphosphate + di-trans,octa-cis-undecaprenyl diphosphate + H(+)</text>
        <dbReference type="Rhea" id="RHEA:23708"/>
        <dbReference type="Rhea" id="RHEA-COMP:9602"/>
        <dbReference type="Rhea" id="RHEA-COMP:9603"/>
        <dbReference type="ChEBI" id="CHEBI:15378"/>
        <dbReference type="ChEBI" id="CHEBI:58405"/>
        <dbReference type="ChEBI" id="CHEBI:60033"/>
        <dbReference type="ChEBI" id="CHEBI:78435"/>
        <dbReference type="EC" id="2.4.99.28"/>
    </reaction>
</comment>
<dbReference type="InterPro" id="IPR050396">
    <property type="entry name" value="Glycosyltr_51/Transpeptidase"/>
</dbReference>
<evidence type="ECO:0000259" key="19">
    <source>
        <dbReference type="Pfam" id="PF00912"/>
    </source>
</evidence>
<dbReference type="GO" id="GO:0009252">
    <property type="term" value="P:peptidoglycan biosynthetic process"/>
    <property type="evidence" value="ECO:0007669"/>
    <property type="project" value="UniProtKB-KW"/>
</dbReference>
<dbReference type="Gene3D" id="1.10.3810.10">
    <property type="entry name" value="Biosynthetic peptidoglycan transglycosylase-like"/>
    <property type="match status" value="1"/>
</dbReference>
<dbReference type="InterPro" id="IPR012338">
    <property type="entry name" value="Beta-lactam/transpept-like"/>
</dbReference>
<dbReference type="InterPro" id="IPR001460">
    <property type="entry name" value="PCN-bd_Tpept"/>
</dbReference>
<keyword evidence="17" id="KW-0812">Transmembrane</keyword>
<protein>
    <submittedName>
        <fullName evidence="20">Uncharacterized protein</fullName>
    </submittedName>
</protein>
<dbReference type="AlphaFoldDB" id="A0A2M7QCH6"/>
<dbReference type="Proteomes" id="UP000230108">
    <property type="component" value="Unassembled WGS sequence"/>
</dbReference>
<dbReference type="SUPFAM" id="SSF53955">
    <property type="entry name" value="Lysozyme-like"/>
    <property type="match status" value="1"/>
</dbReference>
<keyword evidence="8" id="KW-0808">Transferase</keyword>
<keyword evidence="4" id="KW-1003">Cell membrane</keyword>
<feature type="transmembrane region" description="Helical" evidence="17">
    <location>
        <begin position="26"/>
        <end position="48"/>
    </location>
</feature>
<evidence type="ECO:0000313" key="21">
    <source>
        <dbReference type="Proteomes" id="UP000230108"/>
    </source>
</evidence>
<evidence type="ECO:0000256" key="8">
    <source>
        <dbReference type="ARBA" id="ARBA00022679"/>
    </source>
</evidence>
<dbReference type="GO" id="GO:0008658">
    <property type="term" value="F:penicillin binding"/>
    <property type="evidence" value="ECO:0007669"/>
    <property type="project" value="InterPro"/>
</dbReference>
<dbReference type="Pfam" id="PF00905">
    <property type="entry name" value="Transpeptidase"/>
    <property type="match status" value="1"/>
</dbReference>
<keyword evidence="7" id="KW-0328">Glycosyltransferase</keyword>
<evidence type="ECO:0000256" key="5">
    <source>
        <dbReference type="ARBA" id="ARBA00022645"/>
    </source>
</evidence>
<reference evidence="21" key="1">
    <citation type="submission" date="2017-09" db="EMBL/GenBank/DDBJ databases">
        <title>Depth-based differentiation of microbial function through sediment-hosted aquifers and enrichment of novel symbionts in the deep terrestrial subsurface.</title>
        <authorList>
            <person name="Probst A.J."/>
            <person name="Ladd B."/>
            <person name="Jarett J.K."/>
            <person name="Geller-Mcgrath D.E."/>
            <person name="Sieber C.M.K."/>
            <person name="Emerson J.B."/>
            <person name="Anantharaman K."/>
            <person name="Thomas B.C."/>
            <person name="Malmstrom R."/>
            <person name="Stieglmeier M."/>
            <person name="Klingl A."/>
            <person name="Woyke T."/>
            <person name="Ryan C.M."/>
            <person name="Banfield J.F."/>
        </authorList>
    </citation>
    <scope>NUCLEOTIDE SEQUENCE [LARGE SCALE GENOMIC DNA]</scope>
</reference>
<dbReference type="FunFam" id="1.10.3810.10:FF:000001">
    <property type="entry name" value="Penicillin-binding protein 1A"/>
    <property type="match status" value="1"/>
</dbReference>
<dbReference type="EMBL" id="PFLF01000072">
    <property type="protein sequence ID" value="PIY68921.1"/>
    <property type="molecule type" value="Genomic_DNA"/>
</dbReference>
<keyword evidence="9" id="KW-0378">Hydrolase</keyword>
<evidence type="ECO:0000256" key="17">
    <source>
        <dbReference type="SAM" id="Phobius"/>
    </source>
</evidence>
<proteinExistence type="inferred from homology"/>
<keyword evidence="10" id="KW-0133">Cell shape</keyword>
<comment type="caution">
    <text evidence="20">The sequence shown here is derived from an EMBL/GenBank/DDBJ whole genome shotgun (WGS) entry which is preliminary data.</text>
</comment>
<dbReference type="Gene3D" id="3.40.710.10">
    <property type="entry name" value="DD-peptidase/beta-lactamase superfamily"/>
    <property type="match status" value="1"/>
</dbReference>
<dbReference type="InterPro" id="IPR001264">
    <property type="entry name" value="Glyco_trans_51"/>
</dbReference>
<evidence type="ECO:0000256" key="1">
    <source>
        <dbReference type="ARBA" id="ARBA00004236"/>
    </source>
</evidence>
<evidence type="ECO:0000256" key="14">
    <source>
        <dbReference type="ARBA" id="ARBA00023316"/>
    </source>
</evidence>
<dbReference type="GO" id="GO:0006508">
    <property type="term" value="P:proteolysis"/>
    <property type="evidence" value="ECO:0007669"/>
    <property type="project" value="UniProtKB-KW"/>
</dbReference>
<dbReference type="GO" id="GO:0008955">
    <property type="term" value="F:peptidoglycan glycosyltransferase activity"/>
    <property type="evidence" value="ECO:0007669"/>
    <property type="project" value="UniProtKB-EC"/>
</dbReference>
<evidence type="ECO:0000256" key="10">
    <source>
        <dbReference type="ARBA" id="ARBA00022960"/>
    </source>
</evidence>
<keyword evidence="11" id="KW-0573">Peptidoglycan synthesis</keyword>
<evidence type="ECO:0000256" key="9">
    <source>
        <dbReference type="ARBA" id="ARBA00022801"/>
    </source>
</evidence>
<evidence type="ECO:0000313" key="20">
    <source>
        <dbReference type="EMBL" id="PIY68921.1"/>
    </source>
</evidence>
<comment type="similarity">
    <text evidence="3">In the N-terminal section; belongs to the glycosyltransferase 51 family.</text>
</comment>
<feature type="domain" description="Glycosyl transferase family 51" evidence="19">
    <location>
        <begin position="75"/>
        <end position="250"/>
    </location>
</feature>
<dbReference type="GO" id="GO:0005886">
    <property type="term" value="C:plasma membrane"/>
    <property type="evidence" value="ECO:0007669"/>
    <property type="project" value="UniProtKB-SubCell"/>
</dbReference>
<evidence type="ECO:0000256" key="11">
    <source>
        <dbReference type="ARBA" id="ARBA00022984"/>
    </source>
</evidence>
<evidence type="ECO:0000256" key="4">
    <source>
        <dbReference type="ARBA" id="ARBA00022475"/>
    </source>
</evidence>
<evidence type="ECO:0000256" key="6">
    <source>
        <dbReference type="ARBA" id="ARBA00022670"/>
    </source>
</evidence>
<dbReference type="Pfam" id="PF00912">
    <property type="entry name" value="Transgly"/>
    <property type="match status" value="1"/>
</dbReference>
<organism evidence="20 21">
    <name type="scientific">Candidatus Roizmanbacteria bacterium CG_4_10_14_0_8_um_filter_39_9</name>
    <dbReference type="NCBI Taxonomy" id="1974829"/>
    <lineage>
        <taxon>Bacteria</taxon>
        <taxon>Candidatus Roizmaniibacteriota</taxon>
    </lineage>
</organism>
<evidence type="ECO:0000256" key="3">
    <source>
        <dbReference type="ARBA" id="ARBA00007739"/>
    </source>
</evidence>
<evidence type="ECO:0000256" key="13">
    <source>
        <dbReference type="ARBA" id="ARBA00023268"/>
    </source>
</evidence>
<name>A0A2M7QCH6_9BACT</name>
<dbReference type="PANTHER" id="PTHR32282:SF11">
    <property type="entry name" value="PENICILLIN-BINDING PROTEIN 1B"/>
    <property type="match status" value="1"/>
</dbReference>
<evidence type="ECO:0000259" key="18">
    <source>
        <dbReference type="Pfam" id="PF00905"/>
    </source>
</evidence>
<evidence type="ECO:0000256" key="7">
    <source>
        <dbReference type="ARBA" id="ARBA00022676"/>
    </source>
</evidence>
<evidence type="ECO:0000256" key="2">
    <source>
        <dbReference type="ARBA" id="ARBA00007090"/>
    </source>
</evidence>